<evidence type="ECO:0000313" key="2">
    <source>
        <dbReference type="Proteomes" id="UP000492821"/>
    </source>
</evidence>
<reference evidence="2" key="1">
    <citation type="journal article" date="2013" name="Genetics">
        <title>The draft genome and transcriptome of Panagrellus redivivus are shaped by the harsh demands of a free-living lifestyle.</title>
        <authorList>
            <person name="Srinivasan J."/>
            <person name="Dillman A.R."/>
            <person name="Macchietto M.G."/>
            <person name="Heikkinen L."/>
            <person name="Lakso M."/>
            <person name="Fracchia K.M."/>
            <person name="Antoshechkin I."/>
            <person name="Mortazavi A."/>
            <person name="Wong G."/>
            <person name="Sternberg P.W."/>
        </authorList>
    </citation>
    <scope>NUCLEOTIDE SEQUENCE [LARGE SCALE GENOMIC DNA]</scope>
    <source>
        <strain evidence="2">MT8872</strain>
    </source>
</reference>
<evidence type="ECO:0000313" key="3">
    <source>
        <dbReference type="WBParaSite" id="Pan_g9220.t1"/>
    </source>
</evidence>
<keyword evidence="1" id="KW-0732">Signal</keyword>
<feature type="signal peptide" evidence="1">
    <location>
        <begin position="1"/>
        <end position="17"/>
    </location>
</feature>
<sequence>MARALLILAALVVGCAAQGGPFNFTCNTDKFTQCLSTFTTNLSLTTPTPYKNSRVFRAEIENYYAKGSTNGFLTLCRAFRQFKECLNFDYPECMSVSHLVLSGLSTVQQAYDFVSVFNQQHFACGAGLGVYLQNENCLAGTWQDHRQHFNTCYERYFAQIDAGGNGAPCVAGREFSECFEYEFGHSCSTTRADVMWWGCEYGRTFSATQYPQCTYKCTTMNVGGGI</sequence>
<dbReference type="WBParaSite" id="Pan_g9220.t1">
    <property type="protein sequence ID" value="Pan_g9220.t1"/>
    <property type="gene ID" value="Pan_g9220"/>
</dbReference>
<reference evidence="3" key="2">
    <citation type="submission" date="2020-10" db="UniProtKB">
        <authorList>
            <consortium name="WormBaseParasite"/>
        </authorList>
    </citation>
    <scope>IDENTIFICATION</scope>
</reference>
<dbReference type="PROSITE" id="PS51257">
    <property type="entry name" value="PROKAR_LIPOPROTEIN"/>
    <property type="match status" value="1"/>
</dbReference>
<dbReference type="Proteomes" id="UP000492821">
    <property type="component" value="Unassembled WGS sequence"/>
</dbReference>
<name>A0A7E4WBI6_PANRE</name>
<protein>
    <submittedName>
        <fullName evidence="3">Salivary secreted protein</fullName>
    </submittedName>
</protein>
<evidence type="ECO:0000256" key="1">
    <source>
        <dbReference type="SAM" id="SignalP"/>
    </source>
</evidence>
<proteinExistence type="predicted"/>
<organism evidence="2 3">
    <name type="scientific">Panagrellus redivivus</name>
    <name type="common">Microworm</name>
    <dbReference type="NCBI Taxonomy" id="6233"/>
    <lineage>
        <taxon>Eukaryota</taxon>
        <taxon>Metazoa</taxon>
        <taxon>Ecdysozoa</taxon>
        <taxon>Nematoda</taxon>
        <taxon>Chromadorea</taxon>
        <taxon>Rhabditida</taxon>
        <taxon>Tylenchina</taxon>
        <taxon>Panagrolaimomorpha</taxon>
        <taxon>Panagrolaimoidea</taxon>
        <taxon>Panagrolaimidae</taxon>
        <taxon>Panagrellus</taxon>
    </lineage>
</organism>
<dbReference type="PANTHER" id="PTHR34311:SF10">
    <property type="entry name" value="NEMATODE SPECIFIC PEPTIDE FAMILY-RELATED"/>
    <property type="match status" value="1"/>
</dbReference>
<keyword evidence="2" id="KW-1185">Reference proteome</keyword>
<dbReference type="AlphaFoldDB" id="A0A7E4WBI6"/>
<feature type="chain" id="PRO_5028882653" evidence="1">
    <location>
        <begin position="18"/>
        <end position="226"/>
    </location>
</feature>
<accession>A0A7E4WBI6</accession>
<dbReference type="PANTHER" id="PTHR34311">
    <property type="entry name" value="PROTEIN CBG21698-RELATED"/>
    <property type="match status" value="1"/>
</dbReference>